<dbReference type="RefSeq" id="WP_157383087.1">
    <property type="nucleotide sequence ID" value="NZ_CP068985.1"/>
</dbReference>
<reference evidence="2 3" key="1">
    <citation type="journal article" date="2021" name="ACS Chem. Biol.">
        <title>Genomic-Led Discovery of a Novel Glycopeptide Antibiotic by Nonomuraea coxensis DSM 45129.</title>
        <authorList>
            <person name="Yushchuk O."/>
            <person name="Vior N.M."/>
            <person name="Andreo-Vidal A."/>
            <person name="Berini F."/>
            <person name="Ruckert C."/>
            <person name="Busche T."/>
            <person name="Binda E."/>
            <person name="Kalinowski J."/>
            <person name="Truman A.W."/>
            <person name="Marinelli F."/>
        </authorList>
    </citation>
    <scope>NUCLEOTIDE SEQUENCE [LARGE SCALE GENOMIC DNA]</scope>
    <source>
        <strain evidence="2 3">DSM 45129</strain>
    </source>
</reference>
<name>A0ABX8U201_9ACTN</name>
<dbReference type="Gene3D" id="2.130.10.10">
    <property type="entry name" value="YVTN repeat-like/Quinoprotein amine dehydrogenase"/>
    <property type="match status" value="1"/>
</dbReference>
<sequence length="398" mass="42407">MTWLRDVLDDVAHHAPQVDLTERTIGIRRRRRRRTTSIVAAAAVVAVALGVTTAVRLQRAQPRPAAAPGAVTDLPARGVGPLSHAFMTFCRPEGGKAPAGCVNGGWRVVTRGGKTYRVARALSGSPSKLRPSPLAISRNGRKIAYYDTKAGTFAVRDLASGKVTTAPAKVPTAWLGSIAHLLLSDDGRFLAFTKSPALKDPAMLFDMRERMARPLPNGWNPIGLSPDGDTITLAEYAPKTRLQTITRLWQTSTAGNSTTVDVAGDYSIGALGPDGHSVVAVESVNAGVVGCMRSGPDLVHLDRKTGKALRKVPVRGLSMTANQVYLRGWTGPHEITALATPLVCHERDDDAPASDLDPPYVPFTAYAVNVETGVARKLATYTAQGFFHLVLPGFPGTL</sequence>
<gene>
    <name evidence="2" type="ORF">Nocox_20715</name>
</gene>
<dbReference type="SUPFAM" id="SSF82171">
    <property type="entry name" value="DPP6 N-terminal domain-like"/>
    <property type="match status" value="1"/>
</dbReference>
<dbReference type="EMBL" id="CP068985">
    <property type="protein sequence ID" value="QYC41751.1"/>
    <property type="molecule type" value="Genomic_DNA"/>
</dbReference>
<evidence type="ECO:0000313" key="3">
    <source>
        <dbReference type="Proteomes" id="UP000824681"/>
    </source>
</evidence>
<organism evidence="2 3">
    <name type="scientific">Nonomuraea coxensis DSM 45129</name>
    <dbReference type="NCBI Taxonomy" id="1122611"/>
    <lineage>
        <taxon>Bacteria</taxon>
        <taxon>Bacillati</taxon>
        <taxon>Actinomycetota</taxon>
        <taxon>Actinomycetes</taxon>
        <taxon>Streptosporangiales</taxon>
        <taxon>Streptosporangiaceae</taxon>
        <taxon>Nonomuraea</taxon>
    </lineage>
</organism>
<keyword evidence="1" id="KW-1133">Transmembrane helix</keyword>
<evidence type="ECO:0000313" key="2">
    <source>
        <dbReference type="EMBL" id="QYC41751.1"/>
    </source>
</evidence>
<keyword evidence="3" id="KW-1185">Reference proteome</keyword>
<keyword evidence="1" id="KW-0472">Membrane</keyword>
<evidence type="ECO:0000256" key="1">
    <source>
        <dbReference type="SAM" id="Phobius"/>
    </source>
</evidence>
<keyword evidence="1" id="KW-0812">Transmembrane</keyword>
<dbReference type="Proteomes" id="UP000824681">
    <property type="component" value="Chromosome"/>
</dbReference>
<proteinExistence type="predicted"/>
<protein>
    <recommendedName>
        <fullName evidence="4">WD40 repeat protein</fullName>
    </recommendedName>
</protein>
<dbReference type="InterPro" id="IPR015943">
    <property type="entry name" value="WD40/YVTN_repeat-like_dom_sf"/>
</dbReference>
<feature type="transmembrane region" description="Helical" evidence="1">
    <location>
        <begin position="38"/>
        <end position="57"/>
    </location>
</feature>
<accession>A0ABX8U201</accession>
<evidence type="ECO:0008006" key="4">
    <source>
        <dbReference type="Google" id="ProtNLM"/>
    </source>
</evidence>